<evidence type="ECO:0000259" key="1">
    <source>
        <dbReference type="PROSITE" id="PS50181"/>
    </source>
</evidence>
<proteinExistence type="predicted"/>
<dbReference type="InterPro" id="IPR036047">
    <property type="entry name" value="F-box-like_dom_sf"/>
</dbReference>
<comment type="caution">
    <text evidence="2">The sequence shown here is derived from an EMBL/GenBank/DDBJ whole genome shotgun (WGS) entry which is preliminary data.</text>
</comment>
<dbReference type="AlphaFoldDB" id="A0A8H3DPT3"/>
<feature type="domain" description="F-box" evidence="1">
    <location>
        <begin position="11"/>
        <end position="60"/>
    </location>
</feature>
<dbReference type="EMBL" id="CAJMXA010004129">
    <property type="protein sequence ID" value="CAE6535258.1"/>
    <property type="molecule type" value="Genomic_DNA"/>
</dbReference>
<sequence length="617" mass="69765">MAELAVPSDSSGYFSTLPNELIIRVLHFCSYTEILRFAATGKRYCKIVANSVSLQLHNELEANGLEIIKGSQKENATYSLLLDELVRYRDAWLNLTFEEPIERTSIKRNQTLQWELHEGSYVVAFSATPSASLGPDTLWVMSLDHLDVPSPVALQTYFHEFVTNLEQDLAVLARVDPDESVLFFHSFTPHTNNPNTSHSCFEIRFCSATTGLGHPLAHNHIWIIRVDFSIPDPEEESDVFTLDIMDNILVARISNLTSEKCEILVWDWKSGAFLLRIGSTSSIADFSFFDKTHLAVFAVDKTGPNLHSIILSLYYMTPCTRDEVPPDSCFCSSKYACARPIMTLQFPELEHFYRVEPSDFSLKSDPTPGRVVYTKSAGFARPTALTFIATLSLFKMSDTRMFDVDPHVKLQIFIDSGPLLRYLFEFAGEEDDAVIPWETWGIHATRWFLCDREAYDSLWTHGSRFVRVRSGEDSASMLHNLSVFDFHPPTVRRHGPCESEHSPATDLTAKNEETLRNLVLKGSGLDVAHILRPESNTTADANTPQLLIKTIYSSMPTVIMKGFSSPVESRLPYRVVTRTKFVTGCEEWVIDGNHVIGMSPLHRSDILDRLLVYKLQT</sequence>
<reference evidence="2" key="1">
    <citation type="submission" date="2021-01" db="EMBL/GenBank/DDBJ databases">
        <authorList>
            <person name="Kaushik A."/>
        </authorList>
    </citation>
    <scope>NUCLEOTIDE SEQUENCE</scope>
    <source>
        <strain evidence="2">AG6-10EEA</strain>
    </source>
</reference>
<evidence type="ECO:0000313" key="2">
    <source>
        <dbReference type="EMBL" id="CAE6535258.1"/>
    </source>
</evidence>
<evidence type="ECO:0000313" key="3">
    <source>
        <dbReference type="Proteomes" id="UP000663853"/>
    </source>
</evidence>
<organism evidence="2 3">
    <name type="scientific">Rhizoctonia solani</name>
    <dbReference type="NCBI Taxonomy" id="456999"/>
    <lineage>
        <taxon>Eukaryota</taxon>
        <taxon>Fungi</taxon>
        <taxon>Dikarya</taxon>
        <taxon>Basidiomycota</taxon>
        <taxon>Agaricomycotina</taxon>
        <taxon>Agaricomycetes</taxon>
        <taxon>Cantharellales</taxon>
        <taxon>Ceratobasidiaceae</taxon>
        <taxon>Rhizoctonia</taxon>
    </lineage>
</organism>
<protein>
    <recommendedName>
        <fullName evidence="1">F-box domain-containing protein</fullName>
    </recommendedName>
</protein>
<dbReference type="InterPro" id="IPR001810">
    <property type="entry name" value="F-box_dom"/>
</dbReference>
<accession>A0A8H3DPT3</accession>
<name>A0A8H3DPT3_9AGAM</name>
<dbReference type="SUPFAM" id="SSF81383">
    <property type="entry name" value="F-box domain"/>
    <property type="match status" value="1"/>
</dbReference>
<dbReference type="CDD" id="cd09917">
    <property type="entry name" value="F-box_SF"/>
    <property type="match status" value="1"/>
</dbReference>
<dbReference type="PROSITE" id="PS50181">
    <property type="entry name" value="FBOX"/>
    <property type="match status" value="1"/>
</dbReference>
<gene>
    <name evidence="2" type="ORF">RDB_LOCUS177060</name>
</gene>
<dbReference type="Proteomes" id="UP000663853">
    <property type="component" value="Unassembled WGS sequence"/>
</dbReference>